<keyword evidence="1" id="KW-0812">Transmembrane</keyword>
<feature type="transmembrane region" description="Helical" evidence="1">
    <location>
        <begin position="364"/>
        <end position="385"/>
    </location>
</feature>
<gene>
    <name evidence="3" type="ORF">C5L28_001180</name>
    <name evidence="2" type="ORF">LPKJCM_02320</name>
</gene>
<evidence type="ECO:0000313" key="4">
    <source>
        <dbReference type="Proteomes" id="UP000214739"/>
    </source>
</evidence>
<evidence type="ECO:0008006" key="6">
    <source>
        <dbReference type="Google" id="ProtNLM"/>
    </source>
</evidence>
<feature type="transmembrane region" description="Helical" evidence="1">
    <location>
        <begin position="326"/>
        <end position="344"/>
    </location>
</feature>
<feature type="transmembrane region" description="Helical" evidence="1">
    <location>
        <begin position="300"/>
        <end position="319"/>
    </location>
</feature>
<reference evidence="2 4" key="1">
    <citation type="journal article" date="2017" name="Biosci Microbiota Food Health">
        <title>Genomic characterization reconfirms the taxonomic status of Lactobacillus parakefiri.</title>
        <authorList>
            <person name="Tanizawa Y."/>
            <person name="Kobayashi H."/>
            <person name="Kaminuma E."/>
            <person name="Sakamoto M."/>
            <person name="Ohkuma M."/>
            <person name="Nakamura Y."/>
            <person name="Arita M."/>
            <person name="Tohno M."/>
        </authorList>
    </citation>
    <scope>NUCLEOTIDE SEQUENCE [LARGE SCALE GENOMIC DNA]</scope>
    <source>
        <strain evidence="2 4">JCM 8573</strain>
    </source>
</reference>
<comment type="caution">
    <text evidence="2">The sequence shown here is derived from an EMBL/GenBank/DDBJ whole genome shotgun (WGS) entry which is preliminary data.</text>
</comment>
<keyword evidence="1" id="KW-0472">Membrane</keyword>
<evidence type="ECO:0000256" key="1">
    <source>
        <dbReference type="SAM" id="Phobius"/>
    </source>
</evidence>
<feature type="transmembrane region" description="Helical" evidence="1">
    <location>
        <begin position="239"/>
        <end position="258"/>
    </location>
</feature>
<protein>
    <recommendedName>
        <fullName evidence="6">Membrane protein 6-pyruvoyl-tetrahydropterin synthase-related domain-containing protein</fullName>
    </recommendedName>
</protein>
<feature type="transmembrane region" description="Helical" evidence="1">
    <location>
        <begin position="175"/>
        <end position="192"/>
    </location>
</feature>
<name>A0A224V7Q7_9LACO</name>
<evidence type="ECO:0000313" key="2">
    <source>
        <dbReference type="EMBL" id="GAW73178.1"/>
    </source>
</evidence>
<dbReference type="AlphaFoldDB" id="A0A224V7Q7"/>
<keyword evidence="5" id="KW-1185">Reference proteome</keyword>
<feature type="transmembrane region" description="Helical" evidence="1">
    <location>
        <begin position="21"/>
        <end position="44"/>
    </location>
</feature>
<feature type="transmembrane region" description="Helical" evidence="1">
    <location>
        <begin position="121"/>
        <end position="143"/>
    </location>
</feature>
<evidence type="ECO:0000313" key="3">
    <source>
        <dbReference type="EMBL" id="TDG92703.1"/>
    </source>
</evidence>
<feature type="transmembrane region" description="Helical" evidence="1">
    <location>
        <begin position="98"/>
        <end position="114"/>
    </location>
</feature>
<evidence type="ECO:0000313" key="5">
    <source>
        <dbReference type="Proteomes" id="UP000294668"/>
    </source>
</evidence>
<proteinExistence type="predicted"/>
<reference evidence="3 5" key="2">
    <citation type="journal article" date="2019" name="Appl. Microbiol. Biotechnol.">
        <title>Uncovering carbohydrate metabolism through a genotype-phenotype association study of 56 lactic acid bacteria genomes.</title>
        <authorList>
            <person name="Buron-Moles G."/>
            <person name="Chailyan A."/>
            <person name="Dolejs I."/>
            <person name="Forster J."/>
            <person name="Miks M.H."/>
        </authorList>
    </citation>
    <scope>NUCLEOTIDE SEQUENCE [LARGE SCALE GENOMIC DNA]</scope>
    <source>
        <strain evidence="3 5">DSM 10551</strain>
    </source>
</reference>
<organism evidence="2 4">
    <name type="scientific">Lentilactobacillus parakefiri</name>
    <dbReference type="NCBI Taxonomy" id="152332"/>
    <lineage>
        <taxon>Bacteria</taxon>
        <taxon>Bacillati</taxon>
        <taxon>Bacillota</taxon>
        <taxon>Bacilli</taxon>
        <taxon>Lactobacillales</taxon>
        <taxon>Lactobacillaceae</taxon>
        <taxon>Lentilactobacillus</taxon>
    </lineage>
</organism>
<keyword evidence="1" id="KW-1133">Transmembrane helix</keyword>
<feature type="transmembrane region" description="Helical" evidence="1">
    <location>
        <begin position="571"/>
        <end position="594"/>
    </location>
</feature>
<feature type="transmembrane region" description="Helical" evidence="1">
    <location>
        <begin position="149"/>
        <end position="168"/>
    </location>
</feature>
<dbReference type="Proteomes" id="UP000294668">
    <property type="component" value="Unassembled WGS sequence"/>
</dbReference>
<dbReference type="EMBL" id="PUFL01000041">
    <property type="protein sequence ID" value="TDG92703.1"/>
    <property type="molecule type" value="Genomic_DNA"/>
</dbReference>
<dbReference type="Proteomes" id="UP000214739">
    <property type="component" value="Unassembled WGS sequence"/>
</dbReference>
<accession>A0A224V7Q7</accession>
<feature type="transmembrane region" description="Helical" evidence="1">
    <location>
        <begin position="198"/>
        <end position="227"/>
    </location>
</feature>
<reference evidence="3" key="3">
    <citation type="submission" date="2019-02" db="EMBL/GenBank/DDBJ databases">
        <authorList>
            <person name="Buron G."/>
            <person name="Chaylann A."/>
            <person name="Dolejs I."/>
            <person name="Forster J."/>
            <person name="Miks M.H."/>
        </authorList>
    </citation>
    <scope>NUCLEOTIDE SEQUENCE</scope>
    <source>
        <strain evidence="3">DSM 10551</strain>
    </source>
</reference>
<sequence>MRYIHGHDYAHMREIILHKRYILNPLIIVSFILIAFISGSYLFYSHIIFSGNGIDGGYDMMFHFQRIMDLTKAIKGQNFFPSLTFNSMSCNANAMMQLYPYFTLYPIAMFFLYMKPTISSIYLVFMILMFVALLVSYFSSLSITKNRLISYTFSILYCLSSMMMFYAFEAVDIGALMAMIFLPISIFGYVNLLKNDSWIQLTIGMILLTFSHVLTTLILTVTLIIWTLCSYKQMNIHKWINLFKSGFFILLTTAIWWLPSLDLILKNQLEYPNSFGLTGATDIVHLVTIGLHNSVDMADIISFFAVIGLLLLIIFWKRLDRYVKQFAIVAIISLGLTTNILPWGEPGVASWIVLTKTPLSILQFPWRLDMIPELCLSYILAFILVRFINFHKLLVPSIIIIAIIFQISNQLQVIHEARASKVIPIRSSVFYHDRLRYTKTRYYINKNKQLKYVLNSPTSVSTIYDYYPVAAMPMNLFTSNGFGSYKGTKIVKIESLDNGLYKFKINPKIIYGLNLPIVEYNTLKYKTYLDGKPIKNFMGQDHLLVIPALMHGFHHLYVKVIYPHVFYVSRIVTLLGVVSIISNILMIKFKLCIIKFRNRKKRRRID</sequence>
<dbReference type="EMBL" id="BDGB01000131">
    <property type="protein sequence ID" value="GAW73178.1"/>
    <property type="molecule type" value="Genomic_DNA"/>
</dbReference>